<dbReference type="STRING" id="945553.A0A0D2NL66"/>
<dbReference type="AlphaFoldDB" id="A0A0D2NL66"/>
<name>A0A0D2NL66_HYPSF</name>
<sequence>MLSAREFDVASEPSSDEEEVDITYRSPVPGTTSFPDSVRDGPPPKKGPLRGSQRGRGHQHTASIASLIRGDERGPEDGWSPVAGSFTIPPGAGSGRGRTD</sequence>
<keyword evidence="3" id="KW-1185">Reference proteome</keyword>
<protein>
    <submittedName>
        <fullName evidence="2">Uncharacterized protein</fullName>
    </submittedName>
</protein>
<dbReference type="Proteomes" id="UP000054270">
    <property type="component" value="Unassembled WGS sequence"/>
</dbReference>
<evidence type="ECO:0000256" key="1">
    <source>
        <dbReference type="SAM" id="MobiDB-lite"/>
    </source>
</evidence>
<feature type="region of interest" description="Disordered" evidence="1">
    <location>
        <begin position="1"/>
        <end position="100"/>
    </location>
</feature>
<dbReference type="OrthoDB" id="3003911at2759"/>
<evidence type="ECO:0000313" key="3">
    <source>
        <dbReference type="Proteomes" id="UP000054270"/>
    </source>
</evidence>
<dbReference type="EMBL" id="KN817605">
    <property type="protein sequence ID" value="KJA17351.1"/>
    <property type="molecule type" value="Genomic_DNA"/>
</dbReference>
<proteinExistence type="predicted"/>
<gene>
    <name evidence="2" type="ORF">HYPSUDRAFT_146675</name>
</gene>
<accession>A0A0D2NL66</accession>
<organism evidence="2 3">
    <name type="scientific">Hypholoma sublateritium (strain FD-334 SS-4)</name>
    <dbReference type="NCBI Taxonomy" id="945553"/>
    <lineage>
        <taxon>Eukaryota</taxon>
        <taxon>Fungi</taxon>
        <taxon>Dikarya</taxon>
        <taxon>Basidiomycota</taxon>
        <taxon>Agaricomycotina</taxon>
        <taxon>Agaricomycetes</taxon>
        <taxon>Agaricomycetidae</taxon>
        <taxon>Agaricales</taxon>
        <taxon>Agaricineae</taxon>
        <taxon>Strophariaceae</taxon>
        <taxon>Hypholoma</taxon>
    </lineage>
</organism>
<evidence type="ECO:0000313" key="2">
    <source>
        <dbReference type="EMBL" id="KJA17351.1"/>
    </source>
</evidence>
<dbReference type="OMA" id="VDIMYRS"/>
<reference evidence="3" key="1">
    <citation type="submission" date="2014-04" db="EMBL/GenBank/DDBJ databases">
        <title>Evolutionary Origins and Diversification of the Mycorrhizal Mutualists.</title>
        <authorList>
            <consortium name="DOE Joint Genome Institute"/>
            <consortium name="Mycorrhizal Genomics Consortium"/>
            <person name="Kohler A."/>
            <person name="Kuo A."/>
            <person name="Nagy L.G."/>
            <person name="Floudas D."/>
            <person name="Copeland A."/>
            <person name="Barry K.W."/>
            <person name="Cichocki N."/>
            <person name="Veneault-Fourrey C."/>
            <person name="LaButti K."/>
            <person name="Lindquist E.A."/>
            <person name="Lipzen A."/>
            <person name="Lundell T."/>
            <person name="Morin E."/>
            <person name="Murat C."/>
            <person name="Riley R."/>
            <person name="Ohm R."/>
            <person name="Sun H."/>
            <person name="Tunlid A."/>
            <person name="Henrissat B."/>
            <person name="Grigoriev I.V."/>
            <person name="Hibbett D.S."/>
            <person name="Martin F."/>
        </authorList>
    </citation>
    <scope>NUCLEOTIDE SEQUENCE [LARGE SCALE GENOMIC DNA]</scope>
    <source>
        <strain evidence="3">FD-334 SS-4</strain>
    </source>
</reference>